<feature type="compositionally biased region" description="Basic and acidic residues" evidence="2">
    <location>
        <begin position="2206"/>
        <end position="2242"/>
    </location>
</feature>
<evidence type="ECO:0000256" key="2">
    <source>
        <dbReference type="SAM" id="MobiDB-lite"/>
    </source>
</evidence>
<organism evidence="3 4">
    <name type="scientific">Iris pallida</name>
    <name type="common">Sweet iris</name>
    <dbReference type="NCBI Taxonomy" id="29817"/>
    <lineage>
        <taxon>Eukaryota</taxon>
        <taxon>Viridiplantae</taxon>
        <taxon>Streptophyta</taxon>
        <taxon>Embryophyta</taxon>
        <taxon>Tracheophyta</taxon>
        <taxon>Spermatophyta</taxon>
        <taxon>Magnoliopsida</taxon>
        <taxon>Liliopsida</taxon>
        <taxon>Asparagales</taxon>
        <taxon>Iridaceae</taxon>
        <taxon>Iridoideae</taxon>
        <taxon>Irideae</taxon>
        <taxon>Iris</taxon>
    </lineage>
</organism>
<dbReference type="InterPro" id="IPR011989">
    <property type="entry name" value="ARM-like"/>
</dbReference>
<dbReference type="InterPro" id="IPR016024">
    <property type="entry name" value="ARM-type_fold"/>
</dbReference>
<dbReference type="GO" id="GO:0005975">
    <property type="term" value="P:carbohydrate metabolic process"/>
    <property type="evidence" value="ECO:0007669"/>
    <property type="project" value="InterPro"/>
</dbReference>
<feature type="compositionally biased region" description="Acidic residues" evidence="2">
    <location>
        <begin position="2022"/>
        <end position="2036"/>
    </location>
</feature>
<keyword evidence="4" id="KW-1185">Reference proteome</keyword>
<dbReference type="InterPro" id="IPR044218">
    <property type="entry name" value="SWEETIE"/>
</dbReference>
<feature type="compositionally biased region" description="Polar residues" evidence="2">
    <location>
        <begin position="2041"/>
        <end position="2054"/>
    </location>
</feature>
<sequence length="2265" mass="250372">MARRAGGDTDTAPPLSRFGVLVAQLDSISASARHKPPDPLLCFDLLSELVSAIEEEPKESIQQWQRKCEEVLFSLLVLGACRPVRRLASSAMGRVIEKGDSITVYSRVSSLQGWLVDSKRSEPRACSGVSLCLGELYRLFGRKITSGLVETANIAAKLMKFHEDFVRQDALQMLENALEGSAGSGSSTAYSEAFRIIMRLGVSDKSFIVRLAAARCLKTFASTGGPGLGFTELENSIFHCTKALEDPVSSVRDAFAQALGSLLALAMNFEGQVKQRGKNQPVPARKPEESLQKHLISPFIRASGARAKYLRIGLALSWVFFLQVVRLKYHLPDSELQKISLQAMDLLQGNSNADAHALACVLYILRVGVTDQMTEPTQRSFLVLLGSKLESSDYNPLVGVATLRVLSYLLKTLGEVPAEFRDVLDNTVVAALSHSSLHVRIEAALTLRSLAEVDPTCVGGLISYGVTTLHALRESVSIEKGGNMGLQLDSLHGQATVLAALVFISPKLLLGYPARLPKSVFEVSKKMLTEFSRSPAAAAVEKDAGWLLLSSLIASMPKEELEDQVFDVLLLWADPFIGDPETHIRGTHDLTTEMRVMSAGIEALTAFIKSFIYPSVAATNCGILLQPVLAYLRGALHYISCLSVKPLQNVKPALDLFIIRTLMAYQSISDPMSYKSEHSQIMQICSTPFSDTSGGEESSCLRFLLDRRDACLGPWIPGRDWFEDELRAFDGGKDGLVPCVWEEELSSFPQPDTISKLLVNQKLLCFGTIFATQEDDMKLTLLSKIDQSLKNGKRLSSHVSNVTNACVALLAGLKAVLVLRSQTLGADVLNSIQSIFQSILAEGDISPAQRRASSEGLGLLARLGNDVFTARMTRFLLGELVTATDPSYIGSIALSLGCIHRSAGGMALSTLVPTTVSSISLLAKSSNASLQLWALHALLLTIEAADLSYVSQVQGTLFLAMEILLSEENGLIDLRQEIGRLINAIVAVLGPELAPGSTFFSRCKFVIAEISSCQEMSTLLESVRFTQQLVLFAPQAVSVHAHIQSLLPTLSSKQPSLRYLAVSTLRHLIEKDPVSLIHESIEENLFSMLNEETDSEIGGLVRTTITRLLHTSCPSRPSRWLALLHNMILSTSTRRNGSMKQGSSGNTNASYEGDETVYYGEDDEDMIASHNGKQKHASGSGFGINSIREKHLRYRTRVFAAECLSYLPTAVGTDPAHSDLSLARKRATKGLTSSGDWLVLNLQELISLSYQISTGQFEGMRPIGVRLLILIVDKFGSIPDPDLPGHLLLEQYQAQFVSAVRSAVSMSCGPLLLEAGLQLATKILTGSIISGDRVALIRMFSLISHLLNDIKDLYYPSFAEWVACQIKVRLLAAHASIKCYVYHLIREEKGIPEEYRQLAPLLSNSSSILGKCWISVLKDYIYICFGLHLKFSYKPFLDGIQSPLVSSKVKICLEEAWLIILQATALDAAPANYEMENTCNSNIEDSPKSAFQSGYTMVRLEFLDFQFIWGLAVLILFHGHQAVVGSQLKLPLIHRRKKHNGAAIFEEKTDIIEGHIFLPVFQSLSIEAFFSHQFLTLDLCTEFLQVLIFSEIKEDSWNGLIITLLSQIVHFCPDDFFEAEDFTAAATELYFKYLLIALHSNDAISEDDCYCKNLISKLSAIAESMACRFNQKKTGRMLVMAHMSIFYELFTRASTNLSLSNVTTFLQKTMPFLKKYFREEAVNGINDKSPLETVLGCWTSMLASVSEDCIKRIYILGNRISGSSKLLAEILTLCLEESVAAVRLLHETKHLRQKTDMDILLFTVIKCCTKCFKDTFNNTNIQVKTVGLYVLKSIAQRELTEGSHMKDHDFSLFFVGEFFENLFLLIQDTLKGIISRESVALVEECLRLLFLFITLSQASEYLQEIMMLLLEALLMVFSIPNERHLQEINDVKAIARRLLSHLVQIPSFAIHIKGIMLSMTASHRQQLQDMIRASVSHNQILTQTSVPVQSQPSNTEVRQLHAPSAIVANADRNVLQEKRDDLDNEDGDDDDDDDWDAFQSLPANNATDSLSDSHINILGSDPLRHGESSIAESGDQYEKDVHHHDLLLPKVSEGANDATNIETSTDKERFHLDGNEDEEPSKFQQSEDNDELEKLQDSYSPECDKMIEGKDDNSCQQNNEILHSASAGKSSVVDTCDQHDLPVLKNFKDVNSALNVAISTESGRASPDRTEVEESSDPQHFHGKEFEGEENKQELSDFHQRPNDSSGELQDDLPAEGDLLGRGRK</sequence>
<feature type="compositionally biased region" description="Basic and acidic residues" evidence="2">
    <location>
        <begin position="2076"/>
        <end position="2087"/>
    </location>
</feature>
<comment type="caution">
    <text evidence="3">The sequence shown here is derived from an EMBL/GenBank/DDBJ whole genome shotgun (WGS) entry which is preliminary data.</text>
</comment>
<proteinExistence type="inferred from homology"/>
<reference evidence="3" key="2">
    <citation type="submission" date="2023-04" db="EMBL/GenBank/DDBJ databases">
        <authorList>
            <person name="Bruccoleri R.E."/>
            <person name="Oakeley E.J."/>
            <person name="Faust A.-M."/>
            <person name="Dessus-Babus S."/>
            <person name="Altorfer M."/>
            <person name="Burckhardt D."/>
            <person name="Oertli M."/>
            <person name="Naumann U."/>
            <person name="Petersen F."/>
            <person name="Wong J."/>
        </authorList>
    </citation>
    <scope>NUCLEOTIDE SEQUENCE</scope>
    <source>
        <strain evidence="3">GSM-AAB239-AS_SAM_17_03QT</strain>
        <tissue evidence="3">Leaf</tissue>
    </source>
</reference>
<dbReference type="SUPFAM" id="SSF48371">
    <property type="entry name" value="ARM repeat"/>
    <property type="match status" value="2"/>
</dbReference>
<feature type="compositionally biased region" description="Basic and acidic residues" evidence="2">
    <location>
        <begin position="2132"/>
        <end position="2153"/>
    </location>
</feature>
<feature type="region of interest" description="Disordered" evidence="2">
    <location>
        <begin position="2010"/>
        <end position="2173"/>
    </location>
</feature>
<feature type="region of interest" description="Disordered" evidence="2">
    <location>
        <begin position="2198"/>
        <end position="2265"/>
    </location>
</feature>
<dbReference type="Gene3D" id="1.25.10.10">
    <property type="entry name" value="Leucine-rich Repeat Variant"/>
    <property type="match status" value="2"/>
</dbReference>
<feature type="compositionally biased region" description="Polar residues" evidence="2">
    <location>
        <begin position="2154"/>
        <end position="2173"/>
    </location>
</feature>
<name>A0AAX6IAB1_IRIPA</name>
<dbReference type="PANTHER" id="PTHR46975">
    <property type="entry name" value="PROTEIN SWEETIE"/>
    <property type="match status" value="1"/>
</dbReference>
<dbReference type="Pfam" id="PF20210">
    <property type="entry name" value="Laa1_Sip1_HTR5"/>
    <property type="match status" value="1"/>
</dbReference>
<comment type="similarity">
    <text evidence="1">Belongs to the HEATR5 family.</text>
</comment>
<dbReference type="InterPro" id="IPR046837">
    <property type="entry name" value="Laa1/Sip1/HEATR5-like_HEAT"/>
</dbReference>
<accession>A0AAX6IAB1</accession>
<dbReference type="Proteomes" id="UP001140949">
    <property type="component" value="Unassembled WGS sequence"/>
</dbReference>
<dbReference type="PANTHER" id="PTHR46975:SF2">
    <property type="entry name" value="PROTEIN SWEETIE"/>
    <property type="match status" value="1"/>
</dbReference>
<feature type="compositionally biased region" description="Basic and acidic residues" evidence="2">
    <location>
        <begin position="2104"/>
        <end position="2114"/>
    </location>
</feature>
<dbReference type="EMBL" id="JANAVB010003398">
    <property type="protein sequence ID" value="KAJ6849941.1"/>
    <property type="molecule type" value="Genomic_DNA"/>
</dbReference>
<evidence type="ECO:0000313" key="4">
    <source>
        <dbReference type="Proteomes" id="UP001140949"/>
    </source>
</evidence>
<gene>
    <name evidence="3" type="ORF">M6B38_268955</name>
</gene>
<reference evidence="3" key="1">
    <citation type="journal article" date="2023" name="GigaByte">
        <title>Genome assembly of the bearded iris, Iris pallida Lam.</title>
        <authorList>
            <person name="Bruccoleri R.E."/>
            <person name="Oakeley E.J."/>
            <person name="Faust A.M.E."/>
            <person name="Altorfer M."/>
            <person name="Dessus-Babus S."/>
            <person name="Burckhardt D."/>
            <person name="Oertli M."/>
            <person name="Naumann U."/>
            <person name="Petersen F."/>
            <person name="Wong J."/>
        </authorList>
    </citation>
    <scope>NUCLEOTIDE SEQUENCE</scope>
    <source>
        <strain evidence="3">GSM-AAB239-AS_SAM_17_03QT</strain>
    </source>
</reference>
<evidence type="ECO:0000313" key="3">
    <source>
        <dbReference type="EMBL" id="KAJ6849941.1"/>
    </source>
</evidence>
<evidence type="ECO:0000256" key="1">
    <source>
        <dbReference type="ARBA" id="ARBA00008304"/>
    </source>
</evidence>
<protein>
    <submittedName>
        <fullName evidence="3">HEAT repeat-containing protein 5B</fullName>
    </submittedName>
</protein>